<evidence type="ECO:0000313" key="3">
    <source>
        <dbReference type="Proteomes" id="UP000283255"/>
    </source>
</evidence>
<reference evidence="2 3" key="1">
    <citation type="submission" date="2018-09" db="EMBL/GenBank/DDBJ databases">
        <authorList>
            <person name="Wang F."/>
        </authorList>
    </citation>
    <scope>NUCLEOTIDE SEQUENCE [LARGE SCALE GENOMIC DNA]</scope>
    <source>
        <strain evidence="2 3">PLHSC7-2</strain>
    </source>
</reference>
<proteinExistence type="predicted"/>
<keyword evidence="1" id="KW-1133">Transmembrane helix</keyword>
<gene>
    <name evidence="2" type="ORF">D1Z90_01090</name>
</gene>
<evidence type="ECO:0000256" key="1">
    <source>
        <dbReference type="SAM" id="Phobius"/>
    </source>
</evidence>
<accession>A0A418YKK5</accession>
<name>A0A418YKK5_9GAMM</name>
<comment type="caution">
    <text evidence="2">The sequence shown here is derived from an EMBL/GenBank/DDBJ whole genome shotgun (WGS) entry which is preliminary data.</text>
</comment>
<feature type="transmembrane region" description="Helical" evidence="1">
    <location>
        <begin position="12"/>
        <end position="32"/>
    </location>
</feature>
<dbReference type="AlphaFoldDB" id="A0A418YKK5"/>
<keyword evidence="1" id="KW-0812">Transmembrane</keyword>
<organism evidence="2 3">
    <name type="scientific">Motilimonas pumila</name>
    <dbReference type="NCBI Taxonomy" id="2303987"/>
    <lineage>
        <taxon>Bacteria</taxon>
        <taxon>Pseudomonadati</taxon>
        <taxon>Pseudomonadota</taxon>
        <taxon>Gammaproteobacteria</taxon>
        <taxon>Alteromonadales</taxon>
        <taxon>Alteromonadales genera incertae sedis</taxon>
        <taxon>Motilimonas</taxon>
    </lineage>
</organism>
<dbReference type="Proteomes" id="UP000283255">
    <property type="component" value="Unassembled WGS sequence"/>
</dbReference>
<keyword evidence="1" id="KW-0472">Membrane</keyword>
<evidence type="ECO:0000313" key="2">
    <source>
        <dbReference type="EMBL" id="RJG51360.1"/>
    </source>
</evidence>
<keyword evidence="3" id="KW-1185">Reference proteome</keyword>
<feature type="transmembrane region" description="Helical" evidence="1">
    <location>
        <begin position="38"/>
        <end position="58"/>
    </location>
</feature>
<protein>
    <submittedName>
        <fullName evidence="2">Uncharacterized protein</fullName>
    </submittedName>
</protein>
<dbReference type="EMBL" id="QZCH01000001">
    <property type="protein sequence ID" value="RJG51360.1"/>
    <property type="molecule type" value="Genomic_DNA"/>
</dbReference>
<sequence length="155" mass="18083">MLISEIYCNSQKAYVVFISFLIFFTSIKSIYYKLNMKIIIFIAIIAATFYLHKNGYLFKEEVQFSNYNELLAKVEEQPVTMEEVKKGSNMLATRLCNDEHFQETGGSSVKKCLKTYQNFKGMCEERIFTELEQLITTKDEIMRIAKRYVACVGIE</sequence>
<reference evidence="2 3" key="2">
    <citation type="submission" date="2019-01" db="EMBL/GenBank/DDBJ databases">
        <title>Motilimonas pumilus sp. nov., isolated from the gut of sea cucumber (Apostichopus japonicus).</title>
        <authorList>
            <person name="Wang F.-Q."/>
            <person name="Ren L.-H."/>
            <person name="Lin Y.-W."/>
            <person name="Sun G.-H."/>
            <person name="Du Z.-J."/>
            <person name="Zhao J.-X."/>
            <person name="Liu X.-J."/>
            <person name="Liu L.-J."/>
        </authorList>
    </citation>
    <scope>NUCLEOTIDE SEQUENCE [LARGE SCALE GENOMIC DNA]</scope>
    <source>
        <strain evidence="2 3">PLHSC7-2</strain>
    </source>
</reference>